<evidence type="ECO:0000256" key="1">
    <source>
        <dbReference type="SAM" id="SignalP"/>
    </source>
</evidence>
<dbReference type="InterPro" id="IPR000073">
    <property type="entry name" value="AB_hydrolase_1"/>
</dbReference>
<dbReference type="PANTHER" id="PTHR37574">
    <property type="entry name" value="LIPASE B"/>
    <property type="match status" value="1"/>
</dbReference>
<feature type="chain" id="PRO_5036294113" description="AB hydrolase-1 domain-containing protein" evidence="1">
    <location>
        <begin position="21"/>
        <end position="653"/>
    </location>
</feature>
<protein>
    <recommendedName>
        <fullName evidence="2">AB hydrolase-1 domain-containing protein</fullName>
    </recommendedName>
</protein>
<feature type="domain" description="AB hydrolase-1" evidence="2">
    <location>
        <begin position="370"/>
        <end position="479"/>
    </location>
</feature>
<reference evidence="4 6" key="2">
    <citation type="journal article" date="2018" name="Elife">
        <title>Functional genomics of lipid metabolism in the oleaginous yeast Rhodosporidium toruloides.</title>
        <authorList>
            <person name="Coradetti S.T."/>
            <person name="Pinel D."/>
            <person name="Geiselman G."/>
            <person name="Ito M."/>
            <person name="Mondo S."/>
            <person name="Reilly M.C."/>
            <person name="Cheng Y.F."/>
            <person name="Bauer S."/>
            <person name="Grigoriev I."/>
            <person name="Gladden J.M."/>
            <person name="Simmons B.A."/>
            <person name="Brem R."/>
            <person name="Arkin A.P."/>
            <person name="Skerker J.M."/>
        </authorList>
    </citation>
    <scope>NUCLEOTIDE SEQUENCE [LARGE SCALE GENOMIC DNA]</scope>
    <source>
        <strain evidence="4 6">NBRC 0880</strain>
    </source>
</reference>
<organism evidence="3 5">
    <name type="scientific">Rhodotorula toruloides</name>
    <name type="common">Yeast</name>
    <name type="synonym">Rhodosporidium toruloides</name>
    <dbReference type="NCBI Taxonomy" id="5286"/>
    <lineage>
        <taxon>Eukaryota</taxon>
        <taxon>Fungi</taxon>
        <taxon>Dikarya</taxon>
        <taxon>Basidiomycota</taxon>
        <taxon>Pucciniomycotina</taxon>
        <taxon>Microbotryomycetes</taxon>
        <taxon>Sporidiobolales</taxon>
        <taxon>Sporidiobolaceae</taxon>
        <taxon>Rhodotorula</taxon>
    </lineage>
</organism>
<dbReference type="OrthoDB" id="4605274at2759"/>
<keyword evidence="1" id="KW-0732">Signal</keyword>
<dbReference type="AlphaFoldDB" id="A0A0K3CLL7"/>
<feature type="signal peptide" evidence="1">
    <location>
        <begin position="1"/>
        <end position="20"/>
    </location>
</feature>
<accession>A0A0K3CLL7</accession>
<dbReference type="EMBL" id="LCTV02000010">
    <property type="protein sequence ID" value="PRQ72303.1"/>
    <property type="molecule type" value="Genomic_DNA"/>
</dbReference>
<reference evidence="3 5" key="1">
    <citation type="submission" date="2015-07" db="EMBL/GenBank/DDBJ databases">
        <authorList>
            <person name="Cajimat M.N.B."/>
            <person name="Milazzo M.L."/>
            <person name="Fulhorst C.F."/>
        </authorList>
    </citation>
    <scope>NUCLEOTIDE SEQUENCE [LARGE SCALE GENOMIC DNA]</scope>
    <source>
        <strain evidence="3">Single colony</strain>
    </source>
</reference>
<dbReference type="PANTHER" id="PTHR37574:SF1">
    <property type="entry name" value="LIPASE B"/>
    <property type="match status" value="1"/>
</dbReference>
<name>A0A0K3CLL7_RHOTO</name>
<dbReference type="Proteomes" id="UP000199069">
    <property type="component" value="Unassembled WGS sequence"/>
</dbReference>
<evidence type="ECO:0000313" key="6">
    <source>
        <dbReference type="Proteomes" id="UP000239560"/>
    </source>
</evidence>
<dbReference type="EMBL" id="CWKI01000010">
    <property type="protein sequence ID" value="CTR09602.1"/>
    <property type="molecule type" value="Genomic_DNA"/>
</dbReference>
<dbReference type="Proteomes" id="UP000239560">
    <property type="component" value="Unassembled WGS sequence"/>
</dbReference>
<dbReference type="Pfam" id="PF12697">
    <property type="entry name" value="Abhydrolase_6"/>
    <property type="match status" value="1"/>
</dbReference>
<dbReference type="InterPro" id="IPR029058">
    <property type="entry name" value="AB_hydrolase_fold"/>
</dbReference>
<evidence type="ECO:0000313" key="3">
    <source>
        <dbReference type="EMBL" id="CTR09602.1"/>
    </source>
</evidence>
<dbReference type="STRING" id="5286.A0A0K3CLL7"/>
<evidence type="ECO:0000313" key="5">
    <source>
        <dbReference type="Proteomes" id="UP000199069"/>
    </source>
</evidence>
<evidence type="ECO:0000313" key="4">
    <source>
        <dbReference type="EMBL" id="PRQ72303.1"/>
    </source>
</evidence>
<keyword evidence="5" id="KW-1185">Reference proteome</keyword>
<evidence type="ECO:0000259" key="2">
    <source>
        <dbReference type="Pfam" id="PF12697"/>
    </source>
</evidence>
<dbReference type="SUPFAM" id="SSF53474">
    <property type="entry name" value="alpha/beta-Hydrolases"/>
    <property type="match status" value="1"/>
</dbReference>
<proteinExistence type="predicted"/>
<gene>
    <name evidence="3" type="primary">FGENESH: predicted gene_10.300</name>
    <name evidence="4" type="ORF">AAT19DRAFT_9642</name>
    <name evidence="3" type="ORF">BN2166_0054630</name>
</gene>
<dbReference type="Gene3D" id="3.40.50.1820">
    <property type="entry name" value="alpha/beta hydrolase"/>
    <property type="match status" value="1"/>
</dbReference>
<dbReference type="InterPro" id="IPR053228">
    <property type="entry name" value="Stereospecific_Lipase"/>
</dbReference>
<sequence>MLSLKTSRVLLASLSALTTASPVRRDTGCDMTPGSPLMECLGSYASIPPVPSATAGAGMDGSLANAAQLCAQYTQIANCWARGLYCSEWQPLMIAADKVCFLASSASSASQPVETTVFSSVTAEASRVVTSIWNNDVGTAIPSVSQDLVPSTSYPSGTQISASVTSGSAAGMQTAAADRSNAAGRVAGQGELEGRADGQAGSKLGLNLHVAAYESAEQIIQLDVDILLTSRSPSALPLPPLSVSRQSPTSASSSDVACELLGLTPCFLSSFSLAAGRRSPSARRVRVSQVADMLFPPFATIAAAAIGLAGVARAAPVTAASLAVRATLCGSPSGDAGTYSQSCDAYAQTINCPNGIRRKTVGGGGGGGVVLLVHGTGSTGPETWDNGPYIKLLPKAGLGFDVCEITLPGRSLGDVQTTSEYIAFAIQHLAAQSQTGKVGIVSHSQGGLNVQWALDFWPSYRLLVSAFVALAGDFHGTGEGPPACLVLDATTGGCDPSVIQQSVGSNFLKALSSRGGVALVPTTSVYTIFDDIIQPELIPATSLLSGATNVRLQDYCGPAYLVDHFVIPFSSFAYAVAVDALTRQSTAQPASILKTSCAWLLDDVLLNNFERGPTILREAVADATAVITGPKVLKEPPLKPYVCARGDATTGCA</sequence>